<comment type="caution">
    <text evidence="3">The sequence shown here is derived from an EMBL/GenBank/DDBJ whole genome shotgun (WGS) entry which is preliminary data.</text>
</comment>
<dbReference type="AlphaFoldDB" id="A0AAE0IVD0"/>
<dbReference type="EMBL" id="JAUEPO010000002">
    <property type="protein sequence ID" value="KAK3332006.1"/>
    <property type="molecule type" value="Genomic_DNA"/>
</dbReference>
<gene>
    <name evidence="3" type="ORF">B0T19DRAFT_397818</name>
</gene>
<evidence type="ECO:0000256" key="1">
    <source>
        <dbReference type="SAM" id="MobiDB-lite"/>
    </source>
</evidence>
<feature type="compositionally biased region" description="Basic and acidic residues" evidence="1">
    <location>
        <begin position="133"/>
        <end position="148"/>
    </location>
</feature>
<reference evidence="3" key="2">
    <citation type="submission" date="2023-06" db="EMBL/GenBank/DDBJ databases">
        <authorList>
            <consortium name="Lawrence Berkeley National Laboratory"/>
            <person name="Haridas S."/>
            <person name="Hensen N."/>
            <person name="Bonometti L."/>
            <person name="Westerberg I."/>
            <person name="Brannstrom I.O."/>
            <person name="Guillou S."/>
            <person name="Cros-Aarteil S."/>
            <person name="Calhoun S."/>
            <person name="Kuo A."/>
            <person name="Mondo S."/>
            <person name="Pangilinan J."/>
            <person name="Riley R."/>
            <person name="Labutti K."/>
            <person name="Andreopoulos B."/>
            <person name="Lipzen A."/>
            <person name="Chen C."/>
            <person name="Yanf M."/>
            <person name="Daum C."/>
            <person name="Ng V."/>
            <person name="Clum A."/>
            <person name="Steindorff A."/>
            <person name="Ohm R."/>
            <person name="Martin F."/>
            <person name="Silar P."/>
            <person name="Natvig D."/>
            <person name="Lalanne C."/>
            <person name="Gautier V."/>
            <person name="Ament-Velasquez S.L."/>
            <person name="Kruys A."/>
            <person name="Hutchinson M.I."/>
            <person name="Powell A.J."/>
            <person name="Barry K."/>
            <person name="Miller A.N."/>
            <person name="Grigoriev I.V."/>
            <person name="Debuchy R."/>
            <person name="Gladieux P."/>
            <person name="Thoren M.H."/>
            <person name="Johannesson H."/>
        </authorList>
    </citation>
    <scope>NUCLEOTIDE SEQUENCE</scope>
    <source>
        <strain evidence="3">SMH4131-1</strain>
    </source>
</reference>
<evidence type="ECO:0000313" key="3">
    <source>
        <dbReference type="EMBL" id="KAK3332006.1"/>
    </source>
</evidence>
<accession>A0AAE0IVD0</accession>
<feature type="region of interest" description="Disordered" evidence="1">
    <location>
        <begin position="1"/>
        <end position="43"/>
    </location>
</feature>
<feature type="compositionally biased region" description="Basic residues" evidence="1">
    <location>
        <begin position="149"/>
        <end position="158"/>
    </location>
</feature>
<name>A0AAE0IVD0_9PEZI</name>
<proteinExistence type="predicted"/>
<keyword evidence="2" id="KW-0812">Transmembrane</keyword>
<keyword evidence="2" id="KW-1133">Transmembrane helix</keyword>
<evidence type="ECO:0000313" key="4">
    <source>
        <dbReference type="Proteomes" id="UP001286456"/>
    </source>
</evidence>
<protein>
    <submittedName>
        <fullName evidence="3">Uncharacterized protein</fullName>
    </submittedName>
</protein>
<keyword evidence="2" id="KW-0472">Membrane</keyword>
<feature type="transmembrane region" description="Helical" evidence="2">
    <location>
        <begin position="51"/>
        <end position="74"/>
    </location>
</feature>
<dbReference type="Proteomes" id="UP001286456">
    <property type="component" value="Unassembled WGS sequence"/>
</dbReference>
<organism evidence="3 4">
    <name type="scientific">Cercophora scortea</name>
    <dbReference type="NCBI Taxonomy" id="314031"/>
    <lineage>
        <taxon>Eukaryota</taxon>
        <taxon>Fungi</taxon>
        <taxon>Dikarya</taxon>
        <taxon>Ascomycota</taxon>
        <taxon>Pezizomycotina</taxon>
        <taxon>Sordariomycetes</taxon>
        <taxon>Sordariomycetidae</taxon>
        <taxon>Sordariales</taxon>
        <taxon>Lasiosphaeriaceae</taxon>
        <taxon>Cercophora</taxon>
    </lineage>
</organism>
<keyword evidence="4" id="KW-1185">Reference proteome</keyword>
<feature type="compositionally biased region" description="Low complexity" evidence="1">
    <location>
        <begin position="18"/>
        <end position="42"/>
    </location>
</feature>
<feature type="region of interest" description="Disordered" evidence="1">
    <location>
        <begin position="104"/>
        <end position="158"/>
    </location>
</feature>
<sequence>MTTTTSSTFALATENPYTGADGPGTPSSSDGSKEGASGSSSGNVEISRGGLIAIIVVVSFVAIFGIASAVLFFLAKKHEWKVRETVRKSARKVVAALTPRRSEFPKSVKQSSGGRGGRFKLNDVDAVPPTPRIKPEHLDLEKALDKPEKKKRSNFSRK</sequence>
<reference evidence="3" key="1">
    <citation type="journal article" date="2023" name="Mol. Phylogenet. Evol.">
        <title>Genome-scale phylogeny and comparative genomics of the fungal order Sordariales.</title>
        <authorList>
            <person name="Hensen N."/>
            <person name="Bonometti L."/>
            <person name="Westerberg I."/>
            <person name="Brannstrom I.O."/>
            <person name="Guillou S."/>
            <person name="Cros-Aarteil S."/>
            <person name="Calhoun S."/>
            <person name="Haridas S."/>
            <person name="Kuo A."/>
            <person name="Mondo S."/>
            <person name="Pangilinan J."/>
            <person name="Riley R."/>
            <person name="LaButti K."/>
            <person name="Andreopoulos B."/>
            <person name="Lipzen A."/>
            <person name="Chen C."/>
            <person name="Yan M."/>
            <person name="Daum C."/>
            <person name="Ng V."/>
            <person name="Clum A."/>
            <person name="Steindorff A."/>
            <person name="Ohm R.A."/>
            <person name="Martin F."/>
            <person name="Silar P."/>
            <person name="Natvig D.O."/>
            <person name="Lalanne C."/>
            <person name="Gautier V."/>
            <person name="Ament-Velasquez S.L."/>
            <person name="Kruys A."/>
            <person name="Hutchinson M.I."/>
            <person name="Powell A.J."/>
            <person name="Barry K."/>
            <person name="Miller A.N."/>
            <person name="Grigoriev I.V."/>
            <person name="Debuchy R."/>
            <person name="Gladieux P."/>
            <person name="Hiltunen Thoren M."/>
            <person name="Johannesson H."/>
        </authorList>
    </citation>
    <scope>NUCLEOTIDE SEQUENCE</scope>
    <source>
        <strain evidence="3">SMH4131-1</strain>
    </source>
</reference>
<evidence type="ECO:0000256" key="2">
    <source>
        <dbReference type="SAM" id="Phobius"/>
    </source>
</evidence>